<dbReference type="RefSeq" id="WP_196992044.1">
    <property type="nucleotide sequence ID" value="NZ_JADWYR010000002.1"/>
</dbReference>
<proteinExistence type="predicted"/>
<evidence type="ECO:0000313" key="3">
    <source>
        <dbReference type="Proteomes" id="UP000628448"/>
    </source>
</evidence>
<dbReference type="AlphaFoldDB" id="A0A931GZ18"/>
<keyword evidence="1" id="KW-0472">Membrane</keyword>
<dbReference type="EMBL" id="JADWYR010000002">
    <property type="protein sequence ID" value="MBG9377985.1"/>
    <property type="molecule type" value="Genomic_DNA"/>
</dbReference>
<reference evidence="2" key="1">
    <citation type="submission" date="2020-11" db="EMBL/GenBank/DDBJ databases">
        <title>Bacterial whole genome sequence for Panacibacter sp. DH6.</title>
        <authorList>
            <person name="Le V."/>
            <person name="Ko S."/>
            <person name="Ahn C.-Y."/>
            <person name="Oh H.-M."/>
        </authorList>
    </citation>
    <scope>NUCLEOTIDE SEQUENCE</scope>
    <source>
        <strain evidence="2">DH6</strain>
    </source>
</reference>
<accession>A0A931GZ18</accession>
<sequence>MRNLPRILALVLLAVNGAGAIYGGYLLMTDPTGHALQMPHEWIEHTPFKDFFVPGVILFLVNGICSFIVIIATIVQYRKAAALIFVQGLLLCGWIFLQLLLTLKYHPLQAIMGAIGLLLMITGYQLTHRDTIVAQAD</sequence>
<comment type="caution">
    <text evidence="2">The sequence shown here is derived from an EMBL/GenBank/DDBJ whole genome shotgun (WGS) entry which is preliminary data.</text>
</comment>
<evidence type="ECO:0000256" key="1">
    <source>
        <dbReference type="SAM" id="Phobius"/>
    </source>
</evidence>
<feature type="transmembrane region" description="Helical" evidence="1">
    <location>
        <begin position="107"/>
        <end position="126"/>
    </location>
</feature>
<keyword evidence="3" id="KW-1185">Reference proteome</keyword>
<gene>
    <name evidence="2" type="ORF">I5907_17230</name>
</gene>
<keyword evidence="1" id="KW-1133">Transmembrane helix</keyword>
<dbReference type="Proteomes" id="UP000628448">
    <property type="component" value="Unassembled WGS sequence"/>
</dbReference>
<protein>
    <submittedName>
        <fullName evidence="2">Uncharacterized protein</fullName>
    </submittedName>
</protein>
<keyword evidence="1" id="KW-0812">Transmembrane</keyword>
<feature type="transmembrane region" description="Helical" evidence="1">
    <location>
        <begin position="82"/>
        <end position="101"/>
    </location>
</feature>
<feature type="transmembrane region" description="Helical" evidence="1">
    <location>
        <begin position="51"/>
        <end position="75"/>
    </location>
</feature>
<name>A0A931GZ18_9BACT</name>
<evidence type="ECO:0000313" key="2">
    <source>
        <dbReference type="EMBL" id="MBG9377985.1"/>
    </source>
</evidence>
<organism evidence="2 3">
    <name type="scientific">Panacibacter microcysteis</name>
    <dbReference type="NCBI Taxonomy" id="2793269"/>
    <lineage>
        <taxon>Bacteria</taxon>
        <taxon>Pseudomonadati</taxon>
        <taxon>Bacteroidota</taxon>
        <taxon>Chitinophagia</taxon>
        <taxon>Chitinophagales</taxon>
        <taxon>Chitinophagaceae</taxon>
        <taxon>Panacibacter</taxon>
    </lineage>
</organism>